<dbReference type="SUPFAM" id="SSF69118">
    <property type="entry name" value="AhpD-like"/>
    <property type="match status" value="1"/>
</dbReference>
<gene>
    <name evidence="2" type="ORF">Ssi02_40260</name>
</gene>
<dbReference type="InterPro" id="IPR003779">
    <property type="entry name" value="CMD-like"/>
</dbReference>
<dbReference type="Proteomes" id="UP000606172">
    <property type="component" value="Unassembled WGS sequence"/>
</dbReference>
<dbReference type="InterPro" id="IPR029032">
    <property type="entry name" value="AhpD-like"/>
</dbReference>
<comment type="caution">
    <text evidence="2">The sequence shown here is derived from an EMBL/GenBank/DDBJ whole genome shotgun (WGS) entry which is preliminary data.</text>
</comment>
<organism evidence="2 3">
    <name type="scientific">Sinosporangium siamense</name>
    <dbReference type="NCBI Taxonomy" id="1367973"/>
    <lineage>
        <taxon>Bacteria</taxon>
        <taxon>Bacillati</taxon>
        <taxon>Actinomycetota</taxon>
        <taxon>Actinomycetes</taxon>
        <taxon>Streptosporangiales</taxon>
        <taxon>Streptosporangiaceae</taxon>
        <taxon>Sinosporangium</taxon>
    </lineage>
</organism>
<reference evidence="2" key="1">
    <citation type="submission" date="2021-01" db="EMBL/GenBank/DDBJ databases">
        <title>Whole genome shotgun sequence of Sinosporangium siamense NBRC 109515.</title>
        <authorList>
            <person name="Komaki H."/>
            <person name="Tamura T."/>
        </authorList>
    </citation>
    <scope>NUCLEOTIDE SEQUENCE</scope>
    <source>
        <strain evidence="2">NBRC 109515</strain>
    </source>
</reference>
<dbReference type="NCBIfam" id="TIGR00778">
    <property type="entry name" value="ahpD_dom"/>
    <property type="match status" value="1"/>
</dbReference>
<sequence>MCYKHPSDLDLIPRLRELAPVEASAFLAFHETSTRPDGAVPLRYRELIALAIALTTQCELCIDVHVRQARAAGVTAEELAETAMTAAAVRAGGTLSHALLMIKLHDGEAKADA</sequence>
<dbReference type="PANTHER" id="PTHR33930:SF2">
    <property type="entry name" value="BLR3452 PROTEIN"/>
    <property type="match status" value="1"/>
</dbReference>
<dbReference type="PANTHER" id="PTHR33930">
    <property type="entry name" value="ALKYL HYDROPEROXIDE REDUCTASE AHPD"/>
    <property type="match status" value="1"/>
</dbReference>
<evidence type="ECO:0000313" key="3">
    <source>
        <dbReference type="Proteomes" id="UP000606172"/>
    </source>
</evidence>
<dbReference type="Pfam" id="PF02627">
    <property type="entry name" value="CMD"/>
    <property type="match status" value="1"/>
</dbReference>
<accession>A0A919V684</accession>
<dbReference type="AlphaFoldDB" id="A0A919V684"/>
<dbReference type="GO" id="GO:0051920">
    <property type="term" value="F:peroxiredoxin activity"/>
    <property type="evidence" value="ECO:0007669"/>
    <property type="project" value="InterPro"/>
</dbReference>
<evidence type="ECO:0000259" key="1">
    <source>
        <dbReference type="Pfam" id="PF02627"/>
    </source>
</evidence>
<protein>
    <submittedName>
        <fullName evidence="2">Alkyl hydroperoxide reductase AhpD</fullName>
    </submittedName>
</protein>
<dbReference type="EMBL" id="BOOW01000026">
    <property type="protein sequence ID" value="GII93795.1"/>
    <property type="molecule type" value="Genomic_DNA"/>
</dbReference>
<evidence type="ECO:0000313" key="2">
    <source>
        <dbReference type="EMBL" id="GII93795.1"/>
    </source>
</evidence>
<name>A0A919V684_9ACTN</name>
<dbReference type="InterPro" id="IPR004675">
    <property type="entry name" value="AhpD_core"/>
</dbReference>
<dbReference type="Gene3D" id="1.20.1290.10">
    <property type="entry name" value="AhpD-like"/>
    <property type="match status" value="1"/>
</dbReference>
<keyword evidence="3" id="KW-1185">Reference proteome</keyword>
<feature type="domain" description="Carboxymuconolactone decarboxylase-like" evidence="1">
    <location>
        <begin position="24"/>
        <end position="100"/>
    </location>
</feature>
<proteinExistence type="predicted"/>
<dbReference type="RefSeq" id="WP_204027449.1">
    <property type="nucleotide sequence ID" value="NZ_BOOW01000026.1"/>
</dbReference>